<evidence type="ECO:0008006" key="6">
    <source>
        <dbReference type="Google" id="ProtNLM"/>
    </source>
</evidence>
<keyword evidence="3" id="KW-0472">Membrane</keyword>
<dbReference type="Gene3D" id="1.10.287.1490">
    <property type="match status" value="1"/>
</dbReference>
<dbReference type="STRING" id="2070753.A0A3A2ZC36"/>
<dbReference type="AlphaFoldDB" id="A0A3A2ZC36"/>
<keyword evidence="1" id="KW-0175">Coiled coil</keyword>
<feature type="coiled-coil region" evidence="1">
    <location>
        <begin position="381"/>
        <end position="534"/>
    </location>
</feature>
<gene>
    <name evidence="4" type="ORF">PHISCL_07478</name>
</gene>
<evidence type="ECO:0000313" key="5">
    <source>
        <dbReference type="Proteomes" id="UP000266188"/>
    </source>
</evidence>
<dbReference type="EMBL" id="MVGC01000331">
    <property type="protein sequence ID" value="RJE20180.1"/>
    <property type="molecule type" value="Genomic_DNA"/>
</dbReference>
<feature type="transmembrane region" description="Helical" evidence="3">
    <location>
        <begin position="35"/>
        <end position="53"/>
    </location>
</feature>
<feature type="transmembrane region" description="Helical" evidence="3">
    <location>
        <begin position="137"/>
        <end position="160"/>
    </location>
</feature>
<keyword evidence="3" id="KW-1133">Transmembrane helix</keyword>
<dbReference type="OrthoDB" id="4510215at2759"/>
<keyword evidence="5" id="KW-1185">Reference proteome</keyword>
<sequence>MTTPIEQVFLYGEESPEFPVSGILAQVWFSDLTNGGAVTFALLLLTCTIIGFWDDLTPWISLAVSTLVVSPITVLVSGAYSFLAELAAARSVGELKTTLLVNVHRVLHPIVAALLGCLAPLKWWFPSNQPQTMTCRLSGSFAASMVGYYGFLLPTAQYLYGASEGLMSASWEQSQYCLDVLNAYDAVWRPSRRLWVEACYCFGEEASLQLQAIIEDDWELPHRFALLANGETHHLRCIACVVICALLVITAASASDIRDWTVSLLARVLVRIVDAADKARPQGVPLTLRESRLWDRINSYEVDLAKLKGLLQDITEELRVTKLMRGDGLGQLNIQIARWRQSEDARSKDHALNLDLQRQIGRLVWQLRSAQRAEADAASRERALTANMASLARRAEQAEKSLSDEQSIISSLRAELQARNEQLATIEHRLAASPADAPESQSQCVERLEADRQKSSAEITELISSRDRLQEQYDEILNRHDDYYLRFGTVEEIEAIARERDTVKGQLADLMARLEAISRERDNARCDLAELMARHNSMISVADNYYQETQMSLAQAEQRDVVLRQTIADVRGACDMVLAQEAKTADDALQKASKLETEVCDLRLKLEQVTAEAKKSHEEAESSKATILDLERRLANYTPPESSTQWIPKVQTGNPGSIQTALEQSQVTVSKQQMEIEALKRQLEETHMDAERPAEDGLREEISKLRKALEAEKRARSEDQLRWHKTTSDLEAENRRLTIAQSNMAATMRGGSMRGKLAWQCHEPSASPIVSRSQLSLRRGRGF</sequence>
<keyword evidence="3" id="KW-0812">Transmembrane</keyword>
<organism evidence="4 5">
    <name type="scientific">Aspergillus sclerotialis</name>
    <dbReference type="NCBI Taxonomy" id="2070753"/>
    <lineage>
        <taxon>Eukaryota</taxon>
        <taxon>Fungi</taxon>
        <taxon>Dikarya</taxon>
        <taxon>Ascomycota</taxon>
        <taxon>Pezizomycotina</taxon>
        <taxon>Eurotiomycetes</taxon>
        <taxon>Eurotiomycetidae</taxon>
        <taxon>Eurotiales</taxon>
        <taxon>Aspergillaceae</taxon>
        <taxon>Aspergillus</taxon>
        <taxon>Aspergillus subgen. Polypaecilum</taxon>
    </lineage>
</organism>
<evidence type="ECO:0000313" key="4">
    <source>
        <dbReference type="EMBL" id="RJE20180.1"/>
    </source>
</evidence>
<evidence type="ECO:0000256" key="1">
    <source>
        <dbReference type="SAM" id="Coils"/>
    </source>
</evidence>
<feature type="transmembrane region" description="Helical" evidence="3">
    <location>
        <begin position="103"/>
        <end position="125"/>
    </location>
</feature>
<dbReference type="Proteomes" id="UP000266188">
    <property type="component" value="Unassembled WGS sequence"/>
</dbReference>
<feature type="coiled-coil region" evidence="1">
    <location>
        <begin position="662"/>
        <end position="715"/>
    </location>
</feature>
<feature type="transmembrane region" description="Helical" evidence="3">
    <location>
        <begin position="60"/>
        <end position="83"/>
    </location>
</feature>
<evidence type="ECO:0000256" key="2">
    <source>
        <dbReference type="SAM" id="MobiDB-lite"/>
    </source>
</evidence>
<reference evidence="5" key="1">
    <citation type="submission" date="2017-02" db="EMBL/GenBank/DDBJ databases">
        <authorList>
            <person name="Tafer H."/>
            <person name="Lopandic K."/>
        </authorList>
    </citation>
    <scope>NUCLEOTIDE SEQUENCE [LARGE SCALE GENOMIC DNA]</scope>
    <source>
        <strain evidence="5">CBS 366.77</strain>
    </source>
</reference>
<proteinExistence type="predicted"/>
<comment type="caution">
    <text evidence="4">The sequence shown here is derived from an EMBL/GenBank/DDBJ whole genome shotgun (WGS) entry which is preliminary data.</text>
</comment>
<name>A0A3A2ZC36_9EURO</name>
<evidence type="ECO:0000256" key="3">
    <source>
        <dbReference type="SAM" id="Phobius"/>
    </source>
</evidence>
<accession>A0A3A2ZC36</accession>
<protein>
    <recommendedName>
        <fullName evidence="6">Integral membrane protein</fullName>
    </recommendedName>
</protein>
<feature type="region of interest" description="Disordered" evidence="2">
    <location>
        <begin position="764"/>
        <end position="783"/>
    </location>
</feature>